<evidence type="ECO:0000313" key="1">
    <source>
        <dbReference type="EMBL" id="KJA24911.1"/>
    </source>
</evidence>
<dbReference type="AlphaFoldDB" id="A0A0D2P8C7"/>
<organism evidence="1 2">
    <name type="scientific">Hypholoma sublateritium (strain FD-334 SS-4)</name>
    <dbReference type="NCBI Taxonomy" id="945553"/>
    <lineage>
        <taxon>Eukaryota</taxon>
        <taxon>Fungi</taxon>
        <taxon>Dikarya</taxon>
        <taxon>Basidiomycota</taxon>
        <taxon>Agaricomycotina</taxon>
        <taxon>Agaricomycetes</taxon>
        <taxon>Agaricomycetidae</taxon>
        <taxon>Agaricales</taxon>
        <taxon>Agaricineae</taxon>
        <taxon>Strophariaceae</taxon>
        <taxon>Hypholoma</taxon>
    </lineage>
</organism>
<gene>
    <name evidence="1" type="ORF">HYPSUDRAFT_38291</name>
</gene>
<reference evidence="2" key="1">
    <citation type="submission" date="2014-04" db="EMBL/GenBank/DDBJ databases">
        <title>Evolutionary Origins and Diversification of the Mycorrhizal Mutualists.</title>
        <authorList>
            <consortium name="DOE Joint Genome Institute"/>
            <consortium name="Mycorrhizal Genomics Consortium"/>
            <person name="Kohler A."/>
            <person name="Kuo A."/>
            <person name="Nagy L.G."/>
            <person name="Floudas D."/>
            <person name="Copeland A."/>
            <person name="Barry K.W."/>
            <person name="Cichocki N."/>
            <person name="Veneault-Fourrey C."/>
            <person name="LaButti K."/>
            <person name="Lindquist E.A."/>
            <person name="Lipzen A."/>
            <person name="Lundell T."/>
            <person name="Morin E."/>
            <person name="Murat C."/>
            <person name="Riley R."/>
            <person name="Ohm R."/>
            <person name="Sun H."/>
            <person name="Tunlid A."/>
            <person name="Henrissat B."/>
            <person name="Grigoriev I.V."/>
            <person name="Hibbett D.S."/>
            <person name="Martin F."/>
        </authorList>
    </citation>
    <scope>NUCLEOTIDE SEQUENCE [LARGE SCALE GENOMIC DNA]</scope>
    <source>
        <strain evidence="2">FD-334 SS-4</strain>
    </source>
</reference>
<proteinExistence type="predicted"/>
<protein>
    <submittedName>
        <fullName evidence="1">Uncharacterized protein</fullName>
    </submittedName>
</protein>
<dbReference type="Proteomes" id="UP000054270">
    <property type="component" value="Unassembled WGS sequence"/>
</dbReference>
<evidence type="ECO:0000313" key="2">
    <source>
        <dbReference type="Proteomes" id="UP000054270"/>
    </source>
</evidence>
<keyword evidence="2" id="KW-1185">Reference proteome</keyword>
<dbReference type="EMBL" id="KN817534">
    <property type="protein sequence ID" value="KJA24911.1"/>
    <property type="molecule type" value="Genomic_DNA"/>
</dbReference>
<dbReference type="OrthoDB" id="2998550at2759"/>
<accession>A0A0D2P8C7</accession>
<name>A0A0D2P8C7_HYPSF</name>
<sequence length="193" mass="22132">MSVYTFDDKDILNSSVRLSGSIVFTATTTKSDIDRDRTTISDTNESPIGSIRWKERALELQGEVRGTDIIKVKPHSLIDWRWERIWQWDPSRPRYVVKFGVNQWIATELSTGAVHALMTPYIPRLLKDSTDASITFSAGVDDSDKWFLLLVLLRMETRRIDSNRRLRAKTRPNSNTIAMADGMQNATTFFGFQ</sequence>